<evidence type="ECO:0000313" key="3">
    <source>
        <dbReference type="Proteomes" id="UP001458415"/>
    </source>
</evidence>
<protein>
    <submittedName>
        <fullName evidence="2">Uncharacterized protein</fullName>
    </submittedName>
</protein>
<gene>
    <name evidence="2" type="ORF">ABT317_38225</name>
</gene>
<keyword evidence="3" id="KW-1185">Reference proteome</keyword>
<accession>A0ABV1WET6</accession>
<feature type="region of interest" description="Disordered" evidence="1">
    <location>
        <begin position="17"/>
        <end position="54"/>
    </location>
</feature>
<comment type="caution">
    <text evidence="2">The sequence shown here is derived from an EMBL/GenBank/DDBJ whole genome shotgun (WGS) entry which is preliminary data.</text>
</comment>
<evidence type="ECO:0000256" key="1">
    <source>
        <dbReference type="SAM" id="MobiDB-lite"/>
    </source>
</evidence>
<organism evidence="2 3">
    <name type="scientific">Streptomyces carpinensis</name>
    <dbReference type="NCBI Taxonomy" id="66369"/>
    <lineage>
        <taxon>Bacteria</taxon>
        <taxon>Bacillati</taxon>
        <taxon>Actinomycetota</taxon>
        <taxon>Actinomycetes</taxon>
        <taxon>Kitasatosporales</taxon>
        <taxon>Streptomycetaceae</taxon>
        <taxon>Streptomyces</taxon>
    </lineage>
</organism>
<name>A0ABV1WET6_9ACTN</name>
<proteinExistence type="predicted"/>
<dbReference type="EMBL" id="JBEPCU010001101">
    <property type="protein sequence ID" value="MER6982647.1"/>
    <property type="molecule type" value="Genomic_DNA"/>
</dbReference>
<sequence>MRDEVLVMHVLRRPDEVRDPAEPLPPPVEVSEEHPVVDRRARRATARPSSEAMP</sequence>
<dbReference type="Proteomes" id="UP001458415">
    <property type="component" value="Unassembled WGS sequence"/>
</dbReference>
<evidence type="ECO:0000313" key="2">
    <source>
        <dbReference type="EMBL" id="MER6982647.1"/>
    </source>
</evidence>
<reference evidence="2 3" key="1">
    <citation type="submission" date="2024-06" db="EMBL/GenBank/DDBJ databases">
        <title>The Natural Products Discovery Center: Release of the First 8490 Sequenced Strains for Exploring Actinobacteria Biosynthetic Diversity.</title>
        <authorList>
            <person name="Kalkreuter E."/>
            <person name="Kautsar S.A."/>
            <person name="Yang D."/>
            <person name="Bader C.D."/>
            <person name="Teijaro C.N."/>
            <person name="Fluegel L."/>
            <person name="Davis C.M."/>
            <person name="Simpson J.R."/>
            <person name="Lauterbach L."/>
            <person name="Steele A.D."/>
            <person name="Gui C."/>
            <person name="Meng S."/>
            <person name="Li G."/>
            <person name="Viehrig K."/>
            <person name="Ye F."/>
            <person name="Su P."/>
            <person name="Kiefer A.F."/>
            <person name="Nichols A."/>
            <person name="Cepeda A.J."/>
            <person name="Yan W."/>
            <person name="Fan B."/>
            <person name="Jiang Y."/>
            <person name="Adhikari A."/>
            <person name="Zheng C.-J."/>
            <person name="Schuster L."/>
            <person name="Cowan T.M."/>
            <person name="Smanski M.J."/>
            <person name="Chevrette M.G."/>
            <person name="De Carvalho L.P.S."/>
            <person name="Shen B."/>
        </authorList>
    </citation>
    <scope>NUCLEOTIDE SEQUENCE [LARGE SCALE GENOMIC DNA]</scope>
    <source>
        <strain evidence="2 3">NPDC000634</strain>
    </source>
</reference>